<organism evidence="1 2">
    <name type="scientific">Stylonychia lemnae</name>
    <name type="common">Ciliate</name>
    <dbReference type="NCBI Taxonomy" id="5949"/>
    <lineage>
        <taxon>Eukaryota</taxon>
        <taxon>Sar</taxon>
        <taxon>Alveolata</taxon>
        <taxon>Ciliophora</taxon>
        <taxon>Intramacronucleata</taxon>
        <taxon>Spirotrichea</taxon>
        <taxon>Stichotrichia</taxon>
        <taxon>Sporadotrichida</taxon>
        <taxon>Oxytrichidae</taxon>
        <taxon>Stylonychinae</taxon>
        <taxon>Stylonychia</taxon>
    </lineage>
</organism>
<protein>
    <submittedName>
        <fullName evidence="1">Nad-dependent epimerase dehydratase</fullName>
    </submittedName>
</protein>
<dbReference type="InParanoid" id="A0A078B3Q5"/>
<evidence type="ECO:0000313" key="2">
    <source>
        <dbReference type="Proteomes" id="UP000039865"/>
    </source>
</evidence>
<proteinExistence type="predicted"/>
<reference evidence="1 2" key="1">
    <citation type="submission" date="2014-06" db="EMBL/GenBank/DDBJ databases">
        <authorList>
            <person name="Swart Estienne"/>
        </authorList>
    </citation>
    <scope>NUCLEOTIDE SEQUENCE [LARGE SCALE GENOMIC DNA]</scope>
    <source>
        <strain evidence="1 2">130c</strain>
    </source>
</reference>
<name>A0A078B3Q5_STYLE</name>
<dbReference type="AlphaFoldDB" id="A0A078B3Q5"/>
<dbReference type="EMBL" id="CCKQ01017305">
    <property type="protein sequence ID" value="CDW89170.1"/>
    <property type="molecule type" value="Genomic_DNA"/>
</dbReference>
<evidence type="ECO:0000313" key="1">
    <source>
        <dbReference type="EMBL" id="CDW89170.1"/>
    </source>
</evidence>
<sequence length="119" mass="13191">MELVVVNGANAISRGVVSKLAGKQYQKIRLLDFRPYRKSVYDFQRQLSQGVELNKYMVSNAAALEHQLDGASDVLYFTHDYCANAADKNSFIQGTAKLAKKHGVKKLVAVCPSMVDTHT</sequence>
<dbReference type="Proteomes" id="UP000039865">
    <property type="component" value="Unassembled WGS sequence"/>
</dbReference>
<keyword evidence="2" id="KW-1185">Reference proteome</keyword>
<gene>
    <name evidence="1" type="primary">Contig15521.g16541</name>
    <name evidence="1" type="ORF">STYLEM_18301</name>
</gene>
<accession>A0A078B3Q5</accession>
<dbReference type="OrthoDB" id="324841at2759"/>